<proteinExistence type="predicted"/>
<dbReference type="SUPFAM" id="SSF57850">
    <property type="entry name" value="RING/U-box"/>
    <property type="match status" value="1"/>
</dbReference>
<dbReference type="PROSITE" id="PS50089">
    <property type="entry name" value="ZF_RING_2"/>
    <property type="match status" value="1"/>
</dbReference>
<dbReference type="InterPro" id="IPR001841">
    <property type="entry name" value="Znf_RING"/>
</dbReference>
<dbReference type="InterPro" id="IPR052788">
    <property type="entry name" value="RING-type_E3_ligase_ATL"/>
</dbReference>
<dbReference type="InterPro" id="IPR013083">
    <property type="entry name" value="Znf_RING/FYVE/PHD"/>
</dbReference>
<evidence type="ECO:0000256" key="5">
    <source>
        <dbReference type="SAM" id="MobiDB-lite"/>
    </source>
</evidence>
<evidence type="ECO:0000256" key="7">
    <source>
        <dbReference type="SAM" id="SignalP"/>
    </source>
</evidence>
<keyword evidence="6" id="KW-0812">Transmembrane</keyword>
<feature type="region of interest" description="Disordered" evidence="5">
    <location>
        <begin position="342"/>
        <end position="384"/>
    </location>
</feature>
<name>A0AAD1X149_EUPCR</name>
<keyword evidence="6" id="KW-0472">Membrane</keyword>
<dbReference type="PANTHER" id="PTHR45798:SF97">
    <property type="entry name" value="ALCOHOL-SENSITIVE RING FINGER PROTEIN 1"/>
    <property type="match status" value="1"/>
</dbReference>
<organism evidence="9 10">
    <name type="scientific">Euplotes crassus</name>
    <dbReference type="NCBI Taxonomy" id="5936"/>
    <lineage>
        <taxon>Eukaryota</taxon>
        <taxon>Sar</taxon>
        <taxon>Alveolata</taxon>
        <taxon>Ciliophora</taxon>
        <taxon>Intramacronucleata</taxon>
        <taxon>Spirotrichea</taxon>
        <taxon>Hypotrichia</taxon>
        <taxon>Euplotida</taxon>
        <taxon>Euplotidae</taxon>
        <taxon>Moneuplotes</taxon>
    </lineage>
</organism>
<feature type="domain" description="RING-type" evidence="8">
    <location>
        <begin position="292"/>
        <end position="339"/>
    </location>
</feature>
<dbReference type="EMBL" id="CAMPGE010000517">
    <property type="protein sequence ID" value="CAI2359263.1"/>
    <property type="molecule type" value="Genomic_DNA"/>
</dbReference>
<dbReference type="Pfam" id="PF13639">
    <property type="entry name" value="zf-RING_2"/>
    <property type="match status" value="1"/>
</dbReference>
<keyword evidence="1" id="KW-0479">Metal-binding</keyword>
<evidence type="ECO:0000259" key="8">
    <source>
        <dbReference type="PROSITE" id="PS50089"/>
    </source>
</evidence>
<sequence>MVISLFLLLFLLCARTESCNGQIQSPEFRSLEGPPIDCYIKTTCSSCNAETTCYWTDEYCTDLDPDEFMQEYYDEYMADENCAEYSESTIDLTNVLGETIELKHNTGNDISWFMCQWTIKTDTSKSIEITISRNDQTYEEIGLNYTLRGTLISVDNKDLTSCGENTYSLKFDNNISEIIVRTRTRRDQNDYDILIAQEGKDLGTPNVLTNNKKLVEIIAVLVVATFVIIIVVLITFALCKRTGNISKNKFKRVKKHMNKLAEEKEVNTDEVMDNMLSGKFQNISHLYKTSSCLICLIKFIPDDMCHLTNECGHLFHSHCLKKWYNMVSHMSDLACPKCQTPTTSKLHQPLEEIDKMDGKDDELYHSRSQLENEEDYENENAKAP</sequence>
<feature type="compositionally biased region" description="Basic and acidic residues" evidence="5">
    <location>
        <begin position="348"/>
        <end position="370"/>
    </location>
</feature>
<keyword evidence="7" id="KW-0732">Signal</keyword>
<keyword evidence="3" id="KW-0862">Zinc</keyword>
<evidence type="ECO:0000256" key="2">
    <source>
        <dbReference type="ARBA" id="ARBA00022771"/>
    </source>
</evidence>
<dbReference type="PANTHER" id="PTHR45798">
    <property type="entry name" value="RING-H2 FINGER PROTEIN ATL61-RELATED-RELATED"/>
    <property type="match status" value="1"/>
</dbReference>
<keyword evidence="6" id="KW-1133">Transmembrane helix</keyword>
<dbReference type="SMART" id="SM00184">
    <property type="entry name" value="RING"/>
    <property type="match status" value="1"/>
</dbReference>
<dbReference type="CDD" id="cd16448">
    <property type="entry name" value="RING-H2"/>
    <property type="match status" value="1"/>
</dbReference>
<evidence type="ECO:0000313" key="9">
    <source>
        <dbReference type="EMBL" id="CAI2359263.1"/>
    </source>
</evidence>
<keyword evidence="10" id="KW-1185">Reference proteome</keyword>
<feature type="signal peptide" evidence="7">
    <location>
        <begin position="1"/>
        <end position="18"/>
    </location>
</feature>
<keyword evidence="2 4" id="KW-0863">Zinc-finger</keyword>
<reference evidence="9" key="1">
    <citation type="submission" date="2023-07" db="EMBL/GenBank/DDBJ databases">
        <authorList>
            <consortium name="AG Swart"/>
            <person name="Singh M."/>
            <person name="Singh A."/>
            <person name="Seah K."/>
            <person name="Emmerich C."/>
        </authorList>
    </citation>
    <scope>NUCLEOTIDE SEQUENCE</scope>
    <source>
        <strain evidence="9">DP1</strain>
    </source>
</reference>
<evidence type="ECO:0000256" key="6">
    <source>
        <dbReference type="SAM" id="Phobius"/>
    </source>
</evidence>
<gene>
    <name evidence="9" type="ORF">ECRASSUSDP1_LOCUS549</name>
</gene>
<dbReference type="Proteomes" id="UP001295684">
    <property type="component" value="Unassembled WGS sequence"/>
</dbReference>
<evidence type="ECO:0000256" key="1">
    <source>
        <dbReference type="ARBA" id="ARBA00022723"/>
    </source>
</evidence>
<feature type="transmembrane region" description="Helical" evidence="6">
    <location>
        <begin position="217"/>
        <end position="239"/>
    </location>
</feature>
<evidence type="ECO:0000256" key="3">
    <source>
        <dbReference type="ARBA" id="ARBA00022833"/>
    </source>
</evidence>
<comment type="caution">
    <text evidence="9">The sequence shown here is derived from an EMBL/GenBank/DDBJ whole genome shotgun (WGS) entry which is preliminary data.</text>
</comment>
<accession>A0AAD1X149</accession>
<evidence type="ECO:0000313" key="10">
    <source>
        <dbReference type="Proteomes" id="UP001295684"/>
    </source>
</evidence>
<dbReference type="Gene3D" id="3.30.40.10">
    <property type="entry name" value="Zinc/RING finger domain, C3HC4 (zinc finger)"/>
    <property type="match status" value="1"/>
</dbReference>
<dbReference type="AlphaFoldDB" id="A0AAD1X149"/>
<feature type="chain" id="PRO_5042276182" description="RING-type domain-containing protein" evidence="7">
    <location>
        <begin position="19"/>
        <end position="384"/>
    </location>
</feature>
<dbReference type="GO" id="GO:0008270">
    <property type="term" value="F:zinc ion binding"/>
    <property type="evidence" value="ECO:0007669"/>
    <property type="project" value="UniProtKB-KW"/>
</dbReference>
<evidence type="ECO:0000256" key="4">
    <source>
        <dbReference type="PROSITE-ProRule" id="PRU00175"/>
    </source>
</evidence>
<protein>
    <recommendedName>
        <fullName evidence="8">RING-type domain-containing protein</fullName>
    </recommendedName>
</protein>